<dbReference type="EMBL" id="VDGI01000016">
    <property type="protein sequence ID" value="TQR19102.1"/>
    <property type="molecule type" value="Genomic_DNA"/>
</dbReference>
<feature type="transmembrane region" description="Helical" evidence="1">
    <location>
        <begin position="17"/>
        <end position="37"/>
    </location>
</feature>
<proteinExistence type="predicted"/>
<accession>A0A544TNV0</accession>
<dbReference type="OrthoDB" id="2890462at2"/>
<feature type="transmembrane region" description="Helical" evidence="1">
    <location>
        <begin position="44"/>
        <end position="68"/>
    </location>
</feature>
<keyword evidence="1" id="KW-1133">Transmembrane helix</keyword>
<evidence type="ECO:0000313" key="2">
    <source>
        <dbReference type="EMBL" id="TQR19102.1"/>
    </source>
</evidence>
<gene>
    <name evidence="2" type="ORF">FG384_13920</name>
</gene>
<reference evidence="2 3" key="1">
    <citation type="submission" date="2019-06" db="EMBL/GenBank/DDBJ databases">
        <title>Psychrobacillus vulpis sp. nov., a new species isolated from feces of a red fox that inhabits in The Tablas de Daimiel Natural Park, Albacete, Spain.</title>
        <authorList>
            <person name="Rodriguez M."/>
            <person name="Reina J.C."/>
            <person name="Bejar V."/>
            <person name="Llamas I."/>
        </authorList>
    </citation>
    <scope>NUCLEOTIDE SEQUENCE [LARGE SCALE GENOMIC DNA]</scope>
    <source>
        <strain evidence="2 3">Z8</strain>
    </source>
</reference>
<dbReference type="Proteomes" id="UP000316626">
    <property type="component" value="Unassembled WGS sequence"/>
</dbReference>
<organism evidence="2 3">
    <name type="scientific">Psychrobacillus vulpis</name>
    <dbReference type="NCBI Taxonomy" id="2325572"/>
    <lineage>
        <taxon>Bacteria</taxon>
        <taxon>Bacillati</taxon>
        <taxon>Bacillota</taxon>
        <taxon>Bacilli</taxon>
        <taxon>Bacillales</taxon>
        <taxon>Bacillaceae</taxon>
        <taxon>Psychrobacillus</taxon>
    </lineage>
</organism>
<comment type="caution">
    <text evidence="2">The sequence shown here is derived from an EMBL/GenBank/DDBJ whole genome shotgun (WGS) entry which is preliminary data.</text>
</comment>
<keyword evidence="1" id="KW-0472">Membrane</keyword>
<protein>
    <submittedName>
        <fullName evidence="2">Uncharacterized protein</fullName>
    </submittedName>
</protein>
<name>A0A544TNV0_9BACI</name>
<evidence type="ECO:0000256" key="1">
    <source>
        <dbReference type="SAM" id="Phobius"/>
    </source>
</evidence>
<keyword evidence="3" id="KW-1185">Reference proteome</keyword>
<sequence>MYYERSVWLIHIPKINFILWGIAMFLLIGGFTVLWLMNIKKLSIILSILCTFACAVLLYGGSFSYVILSEEAIDLGKAFSKDKQSYNWENIERIHYYDD</sequence>
<keyword evidence="1" id="KW-0812">Transmembrane</keyword>
<dbReference type="RefSeq" id="WP_142643216.1">
    <property type="nucleotide sequence ID" value="NZ_VDGI01000016.1"/>
</dbReference>
<dbReference type="AlphaFoldDB" id="A0A544TNV0"/>
<evidence type="ECO:0000313" key="3">
    <source>
        <dbReference type="Proteomes" id="UP000316626"/>
    </source>
</evidence>